<dbReference type="Proteomes" id="UP001153636">
    <property type="component" value="Chromosome 3"/>
</dbReference>
<proteinExistence type="predicted"/>
<evidence type="ECO:0000313" key="1">
    <source>
        <dbReference type="EMBL" id="CAH1108536.1"/>
    </source>
</evidence>
<dbReference type="AlphaFoldDB" id="A0A9P0D284"/>
<reference evidence="1" key="1">
    <citation type="submission" date="2022-01" db="EMBL/GenBank/DDBJ databases">
        <authorList>
            <person name="King R."/>
        </authorList>
    </citation>
    <scope>NUCLEOTIDE SEQUENCE</scope>
</reference>
<gene>
    <name evidence="1" type="ORF">PSYICH_LOCUS9430</name>
</gene>
<sequence length="115" mass="13263">MMKHEDSDNDDILLVKRRDLDSKLPTAKEIADMDLGRNKNKKPISKAAAAKKILKKKIDPNQKTVFDDQGEAVLTTIDQKFELAMEYENEDEGGIDIERVKKVLRIEDKFDKQLF</sequence>
<dbReference type="OrthoDB" id="10259640at2759"/>
<evidence type="ECO:0000313" key="2">
    <source>
        <dbReference type="Proteomes" id="UP001153636"/>
    </source>
</evidence>
<organism evidence="1 2">
    <name type="scientific">Psylliodes chrysocephalus</name>
    <dbReference type="NCBI Taxonomy" id="3402493"/>
    <lineage>
        <taxon>Eukaryota</taxon>
        <taxon>Metazoa</taxon>
        <taxon>Ecdysozoa</taxon>
        <taxon>Arthropoda</taxon>
        <taxon>Hexapoda</taxon>
        <taxon>Insecta</taxon>
        <taxon>Pterygota</taxon>
        <taxon>Neoptera</taxon>
        <taxon>Endopterygota</taxon>
        <taxon>Coleoptera</taxon>
        <taxon>Polyphaga</taxon>
        <taxon>Cucujiformia</taxon>
        <taxon>Chrysomeloidea</taxon>
        <taxon>Chrysomelidae</taxon>
        <taxon>Galerucinae</taxon>
        <taxon>Alticini</taxon>
        <taxon>Psylliodes</taxon>
    </lineage>
</organism>
<accession>A0A9P0D284</accession>
<dbReference type="EMBL" id="OV651815">
    <property type="protein sequence ID" value="CAH1108536.1"/>
    <property type="molecule type" value="Genomic_DNA"/>
</dbReference>
<keyword evidence="2" id="KW-1185">Reference proteome</keyword>
<protein>
    <submittedName>
        <fullName evidence="1">Uncharacterized protein</fullName>
    </submittedName>
</protein>
<name>A0A9P0D284_9CUCU</name>